<keyword evidence="3" id="KW-1185">Reference proteome</keyword>
<comment type="caution">
    <text evidence="2">The sequence shown here is derived from an EMBL/GenBank/DDBJ whole genome shotgun (WGS) entry which is preliminary data.</text>
</comment>
<evidence type="ECO:0000313" key="3">
    <source>
        <dbReference type="Proteomes" id="UP000729402"/>
    </source>
</evidence>
<evidence type="ECO:0000313" key="2">
    <source>
        <dbReference type="EMBL" id="KAG8075222.1"/>
    </source>
</evidence>
<reference evidence="2" key="1">
    <citation type="journal article" date="2021" name="bioRxiv">
        <title>Whole Genome Assembly and Annotation of Northern Wild Rice, Zizania palustris L., Supports a Whole Genome Duplication in the Zizania Genus.</title>
        <authorList>
            <person name="Haas M."/>
            <person name="Kono T."/>
            <person name="Macchietto M."/>
            <person name="Millas R."/>
            <person name="McGilp L."/>
            <person name="Shao M."/>
            <person name="Duquette J."/>
            <person name="Hirsch C.N."/>
            <person name="Kimball J."/>
        </authorList>
    </citation>
    <scope>NUCLEOTIDE SEQUENCE</scope>
    <source>
        <tissue evidence="2">Fresh leaf tissue</tissue>
    </source>
</reference>
<dbReference type="Proteomes" id="UP000729402">
    <property type="component" value="Unassembled WGS sequence"/>
</dbReference>
<keyword evidence="1" id="KW-0812">Transmembrane</keyword>
<keyword evidence="1" id="KW-1133">Transmembrane helix</keyword>
<proteinExistence type="predicted"/>
<protein>
    <submittedName>
        <fullName evidence="2">Uncharacterized protein</fullName>
    </submittedName>
</protein>
<dbReference type="EMBL" id="JAAALK010000283">
    <property type="protein sequence ID" value="KAG8075222.1"/>
    <property type="molecule type" value="Genomic_DNA"/>
</dbReference>
<name>A0A8J5ST70_ZIZPA</name>
<feature type="transmembrane region" description="Helical" evidence="1">
    <location>
        <begin position="92"/>
        <end position="110"/>
    </location>
</feature>
<organism evidence="2 3">
    <name type="scientific">Zizania palustris</name>
    <name type="common">Northern wild rice</name>
    <dbReference type="NCBI Taxonomy" id="103762"/>
    <lineage>
        <taxon>Eukaryota</taxon>
        <taxon>Viridiplantae</taxon>
        <taxon>Streptophyta</taxon>
        <taxon>Embryophyta</taxon>
        <taxon>Tracheophyta</taxon>
        <taxon>Spermatophyta</taxon>
        <taxon>Magnoliopsida</taxon>
        <taxon>Liliopsida</taxon>
        <taxon>Poales</taxon>
        <taxon>Poaceae</taxon>
        <taxon>BOP clade</taxon>
        <taxon>Oryzoideae</taxon>
        <taxon>Oryzeae</taxon>
        <taxon>Zizaniinae</taxon>
        <taxon>Zizania</taxon>
    </lineage>
</organism>
<gene>
    <name evidence="2" type="ORF">GUJ93_ZPchr0006g43684</name>
</gene>
<sequence length="112" mass="12397">MFLRACTQCPHSSLSQLASTNLVDAWNLAMNSSAFLSTSRSPMYHSPSSSLGRTFLDGRRSCSYAGSSASRWYPPADPKQDRFPPISATKKYYLLVAFLLLLLVASWNTVVK</sequence>
<reference evidence="2" key="2">
    <citation type="submission" date="2021-02" db="EMBL/GenBank/DDBJ databases">
        <authorList>
            <person name="Kimball J.A."/>
            <person name="Haas M.W."/>
            <person name="Macchietto M."/>
            <person name="Kono T."/>
            <person name="Duquette J."/>
            <person name="Shao M."/>
        </authorList>
    </citation>
    <scope>NUCLEOTIDE SEQUENCE</scope>
    <source>
        <tissue evidence="2">Fresh leaf tissue</tissue>
    </source>
</reference>
<keyword evidence="1" id="KW-0472">Membrane</keyword>
<dbReference type="AlphaFoldDB" id="A0A8J5ST70"/>
<accession>A0A8J5ST70</accession>
<evidence type="ECO:0000256" key="1">
    <source>
        <dbReference type="SAM" id="Phobius"/>
    </source>
</evidence>